<dbReference type="AlphaFoldDB" id="A0A1A9X3B4"/>
<evidence type="ECO:0000256" key="1">
    <source>
        <dbReference type="SAM" id="Coils"/>
    </source>
</evidence>
<keyword evidence="2" id="KW-0472">Membrane</keyword>
<keyword evidence="2" id="KW-1133">Transmembrane helix</keyword>
<keyword evidence="1" id="KW-0175">Coiled coil</keyword>
<reference evidence="4" key="1">
    <citation type="submission" date="2014-03" db="EMBL/GenBank/DDBJ databases">
        <authorList>
            <person name="Aksoy S."/>
            <person name="Warren W."/>
            <person name="Wilson R.K."/>
        </authorList>
    </citation>
    <scope>NUCLEOTIDE SEQUENCE [LARGE SCALE GENOMIC DNA]</scope>
    <source>
        <strain evidence="4">IAEA</strain>
    </source>
</reference>
<dbReference type="Proteomes" id="UP000091820">
    <property type="component" value="Unassembled WGS sequence"/>
</dbReference>
<name>A0A1A9X3B4_9MUSC</name>
<evidence type="ECO:0000256" key="2">
    <source>
        <dbReference type="SAM" id="Phobius"/>
    </source>
</evidence>
<dbReference type="EnsemblMetazoa" id="GBRI042736-RA">
    <property type="protein sequence ID" value="GBRI042736-PA"/>
    <property type="gene ID" value="GBRI042736"/>
</dbReference>
<organism evidence="3 4">
    <name type="scientific">Glossina brevipalpis</name>
    <dbReference type="NCBI Taxonomy" id="37001"/>
    <lineage>
        <taxon>Eukaryota</taxon>
        <taxon>Metazoa</taxon>
        <taxon>Ecdysozoa</taxon>
        <taxon>Arthropoda</taxon>
        <taxon>Hexapoda</taxon>
        <taxon>Insecta</taxon>
        <taxon>Pterygota</taxon>
        <taxon>Neoptera</taxon>
        <taxon>Endopterygota</taxon>
        <taxon>Diptera</taxon>
        <taxon>Brachycera</taxon>
        <taxon>Muscomorpha</taxon>
        <taxon>Hippoboscoidea</taxon>
        <taxon>Glossinidae</taxon>
        <taxon>Glossina</taxon>
    </lineage>
</organism>
<reference evidence="3" key="2">
    <citation type="submission" date="2020-05" db="UniProtKB">
        <authorList>
            <consortium name="EnsemblMetazoa"/>
        </authorList>
    </citation>
    <scope>IDENTIFICATION</scope>
    <source>
        <strain evidence="3">IAEA</strain>
    </source>
</reference>
<feature type="coiled-coil region" evidence="1">
    <location>
        <begin position="22"/>
        <end position="70"/>
    </location>
</feature>
<dbReference type="VEuPathDB" id="VectorBase:GBRI042736"/>
<feature type="coiled-coil region" evidence="1">
    <location>
        <begin position="102"/>
        <end position="129"/>
    </location>
</feature>
<proteinExistence type="predicted"/>
<evidence type="ECO:0000313" key="3">
    <source>
        <dbReference type="EnsemblMetazoa" id="GBRI042736-PA"/>
    </source>
</evidence>
<keyword evidence="2" id="KW-0812">Transmembrane</keyword>
<feature type="transmembrane region" description="Helical" evidence="2">
    <location>
        <begin position="172"/>
        <end position="191"/>
    </location>
</feature>
<keyword evidence="4" id="KW-1185">Reference proteome</keyword>
<accession>A0A1A9X3B4</accession>
<sequence length="208" mass="24485">MSKANKQPSSRHAESQSFKLEVVTLESEIISLYTQLDALELNNSQLTTENETLLKENKTLKLQVRDLTKKSQECRQIVKNESQELSTMSYAKDLENLVAKDTGRYKNEFENIQKEYKQLQMENSKLKLQNIEMTDMLFDRINQNKLLETQYSQEAQHCQMLVKQTRNLNKALIENLLIMSNILINFNFFLLRLCNDLFSQLFKTKIVY</sequence>
<evidence type="ECO:0000313" key="4">
    <source>
        <dbReference type="Proteomes" id="UP000091820"/>
    </source>
</evidence>
<protein>
    <submittedName>
        <fullName evidence="3">Uncharacterized protein</fullName>
    </submittedName>
</protein>